<dbReference type="RefSeq" id="WP_344065074.1">
    <property type="nucleotide sequence ID" value="NZ_BAAAOH010000001.1"/>
</dbReference>
<feature type="transmembrane region" description="Helical" evidence="1">
    <location>
        <begin position="12"/>
        <end position="31"/>
    </location>
</feature>
<dbReference type="Pfam" id="PF25976">
    <property type="entry name" value="LpqB_N"/>
    <property type="match status" value="1"/>
</dbReference>
<name>A0ABN2T1B1_9MICO</name>
<keyword evidence="1" id="KW-1133">Transmembrane helix</keyword>
<reference evidence="3 4" key="1">
    <citation type="journal article" date="2019" name="Int. J. Syst. Evol. Microbiol.">
        <title>The Global Catalogue of Microorganisms (GCM) 10K type strain sequencing project: providing services to taxonomists for standard genome sequencing and annotation.</title>
        <authorList>
            <consortium name="The Broad Institute Genomics Platform"/>
            <consortium name="The Broad Institute Genome Sequencing Center for Infectious Disease"/>
            <person name="Wu L."/>
            <person name="Ma J."/>
        </authorList>
    </citation>
    <scope>NUCLEOTIDE SEQUENCE [LARGE SCALE GENOMIC DNA]</scope>
    <source>
        <strain evidence="3 4">JCM 14902</strain>
    </source>
</reference>
<comment type="caution">
    <text evidence="3">The sequence shown here is derived from an EMBL/GenBank/DDBJ whole genome shotgun (WGS) entry which is preliminary data.</text>
</comment>
<evidence type="ECO:0000259" key="2">
    <source>
        <dbReference type="Pfam" id="PF25976"/>
    </source>
</evidence>
<evidence type="ECO:0000313" key="4">
    <source>
        <dbReference type="Proteomes" id="UP001500326"/>
    </source>
</evidence>
<gene>
    <name evidence="3" type="ORF">GCM10009777_34130</name>
</gene>
<dbReference type="Proteomes" id="UP001500326">
    <property type="component" value="Unassembled WGS sequence"/>
</dbReference>
<dbReference type="EMBL" id="BAAAOH010000001">
    <property type="protein sequence ID" value="GAA1995243.1"/>
    <property type="molecule type" value="Genomic_DNA"/>
</dbReference>
<sequence>MSDDARRPRWALVFLLAAVGVVVVIALVAVFTRGAPTQYAADTPEGVVQRYSQAVVDDDTAAALEYVVPEIADSCEESGIGTDDYRVTLLKTTERDDTARVGVLVTTVYGSGPLGSSEYESEESFDLVKSGDSWLIDRAPWQLAVCYELGE</sequence>
<feature type="domain" description="Lipoprotein LpqB N-terminal" evidence="2">
    <location>
        <begin position="42"/>
        <end position="145"/>
    </location>
</feature>
<keyword evidence="1" id="KW-0472">Membrane</keyword>
<keyword evidence="4" id="KW-1185">Reference proteome</keyword>
<proteinExistence type="predicted"/>
<protein>
    <recommendedName>
        <fullName evidence="2">Lipoprotein LpqB N-terminal domain-containing protein</fullName>
    </recommendedName>
</protein>
<organism evidence="3 4">
    <name type="scientific">Microbacterium pumilum</name>
    <dbReference type="NCBI Taxonomy" id="344165"/>
    <lineage>
        <taxon>Bacteria</taxon>
        <taxon>Bacillati</taxon>
        <taxon>Actinomycetota</taxon>
        <taxon>Actinomycetes</taxon>
        <taxon>Micrococcales</taxon>
        <taxon>Microbacteriaceae</taxon>
        <taxon>Microbacterium</taxon>
    </lineage>
</organism>
<evidence type="ECO:0000313" key="3">
    <source>
        <dbReference type="EMBL" id="GAA1995243.1"/>
    </source>
</evidence>
<evidence type="ECO:0000256" key="1">
    <source>
        <dbReference type="SAM" id="Phobius"/>
    </source>
</evidence>
<accession>A0ABN2T1B1</accession>
<dbReference type="InterPro" id="IPR059026">
    <property type="entry name" value="LpqB_N"/>
</dbReference>
<keyword evidence="1" id="KW-0812">Transmembrane</keyword>